<evidence type="ECO:0000256" key="4">
    <source>
        <dbReference type="SAM" id="SignalP"/>
    </source>
</evidence>
<dbReference type="PANTHER" id="PTHR11860">
    <property type="entry name" value="POLYMERIC-IMMUNOGLOBULIN RECEPTOR"/>
    <property type="match status" value="1"/>
</dbReference>
<dbReference type="InterPro" id="IPR036179">
    <property type="entry name" value="Ig-like_dom_sf"/>
</dbReference>
<dbReference type="InterPro" id="IPR050671">
    <property type="entry name" value="CD300_family_receptors"/>
</dbReference>
<name>A0AA88QD80_9TELE</name>
<dbReference type="EMBL" id="JAUYZG010000004">
    <property type="protein sequence ID" value="KAK2909463.1"/>
    <property type="molecule type" value="Genomic_DNA"/>
</dbReference>
<dbReference type="Pfam" id="PF07686">
    <property type="entry name" value="V-set"/>
    <property type="match status" value="1"/>
</dbReference>
<gene>
    <name evidence="6" type="ORF">Q8A67_005300</name>
</gene>
<keyword evidence="4" id="KW-0732">Signal</keyword>
<comment type="caution">
    <text evidence="6">The sequence shown here is derived from an EMBL/GenBank/DDBJ whole genome shotgun (WGS) entry which is preliminary data.</text>
</comment>
<feature type="domain" description="Immunoglobulin V-set" evidence="5">
    <location>
        <begin position="31"/>
        <end position="113"/>
    </location>
</feature>
<dbReference type="AlphaFoldDB" id="A0AA88QD80"/>
<dbReference type="GO" id="GO:0005886">
    <property type="term" value="C:plasma membrane"/>
    <property type="evidence" value="ECO:0007669"/>
    <property type="project" value="TreeGrafter"/>
</dbReference>
<dbReference type="Proteomes" id="UP001187343">
    <property type="component" value="Unassembled WGS sequence"/>
</dbReference>
<keyword evidence="2" id="KW-0812">Transmembrane</keyword>
<dbReference type="GO" id="GO:0004888">
    <property type="term" value="F:transmembrane signaling receptor activity"/>
    <property type="evidence" value="ECO:0007669"/>
    <property type="project" value="TreeGrafter"/>
</dbReference>
<reference evidence="6" key="1">
    <citation type="submission" date="2023-08" db="EMBL/GenBank/DDBJ databases">
        <title>Chromosome-level Genome Assembly of mud carp (Cirrhinus molitorella).</title>
        <authorList>
            <person name="Liu H."/>
        </authorList>
    </citation>
    <scope>NUCLEOTIDE SEQUENCE</scope>
    <source>
        <strain evidence="6">Prfri</strain>
        <tissue evidence="6">Muscle</tissue>
    </source>
</reference>
<keyword evidence="3" id="KW-0472">Membrane</keyword>
<evidence type="ECO:0000313" key="6">
    <source>
        <dbReference type="EMBL" id="KAK2909463.1"/>
    </source>
</evidence>
<protein>
    <recommendedName>
        <fullName evidence="5">Immunoglobulin V-set domain-containing protein</fullName>
    </recommendedName>
</protein>
<proteinExistence type="predicted"/>
<dbReference type="InterPro" id="IPR013106">
    <property type="entry name" value="Ig_V-set"/>
</dbReference>
<evidence type="ECO:0000256" key="2">
    <source>
        <dbReference type="ARBA" id="ARBA00022692"/>
    </source>
</evidence>
<keyword evidence="7" id="KW-1185">Reference proteome</keyword>
<dbReference type="SUPFAM" id="SSF48726">
    <property type="entry name" value="Immunoglobulin"/>
    <property type="match status" value="1"/>
</dbReference>
<evidence type="ECO:0000256" key="1">
    <source>
        <dbReference type="ARBA" id="ARBA00004370"/>
    </source>
</evidence>
<dbReference type="Gene3D" id="2.60.40.10">
    <property type="entry name" value="Immunoglobulins"/>
    <property type="match status" value="1"/>
</dbReference>
<evidence type="ECO:0000256" key="3">
    <source>
        <dbReference type="ARBA" id="ARBA00023136"/>
    </source>
</evidence>
<dbReference type="CDD" id="cd05716">
    <property type="entry name" value="IgV_pIgR_like"/>
    <property type="match status" value="1"/>
</dbReference>
<feature type="chain" id="PRO_5041716784" description="Immunoglobulin V-set domain-containing protein" evidence="4">
    <location>
        <begin position="23"/>
        <end position="207"/>
    </location>
</feature>
<dbReference type="InterPro" id="IPR013783">
    <property type="entry name" value="Ig-like_fold"/>
</dbReference>
<evidence type="ECO:0000259" key="5">
    <source>
        <dbReference type="Pfam" id="PF07686"/>
    </source>
</evidence>
<dbReference type="PANTHER" id="PTHR11860:SF118">
    <property type="entry name" value="CMRF35-LIKE MOLECULE 3-RELATED"/>
    <property type="match status" value="1"/>
</dbReference>
<sequence>MICVCDDKLLVFNLLLLMSVVACEMKEVLNFTAHERGTVKIQCPYVSKYKKDKKYLCRGECPRVNKDKVVESGSATQDDRFSLTDNKTAHVFTVTITDLRTEDQGKYWCGIKTGWGKKDDFTQIYLEIKHTVRVRGVIHVLAKNLPTKEETHSVCHYEEIICTDSYGLGLPVFGAIDPYDPHLTYSTTVLFQTTDHSEIYDSATVSS</sequence>
<comment type="subcellular location">
    <subcellularLocation>
        <location evidence="1">Membrane</location>
    </subcellularLocation>
</comment>
<feature type="signal peptide" evidence="4">
    <location>
        <begin position="1"/>
        <end position="22"/>
    </location>
</feature>
<evidence type="ECO:0000313" key="7">
    <source>
        <dbReference type="Proteomes" id="UP001187343"/>
    </source>
</evidence>
<organism evidence="6 7">
    <name type="scientific">Cirrhinus molitorella</name>
    <name type="common">mud carp</name>
    <dbReference type="NCBI Taxonomy" id="172907"/>
    <lineage>
        <taxon>Eukaryota</taxon>
        <taxon>Metazoa</taxon>
        <taxon>Chordata</taxon>
        <taxon>Craniata</taxon>
        <taxon>Vertebrata</taxon>
        <taxon>Euteleostomi</taxon>
        <taxon>Actinopterygii</taxon>
        <taxon>Neopterygii</taxon>
        <taxon>Teleostei</taxon>
        <taxon>Ostariophysi</taxon>
        <taxon>Cypriniformes</taxon>
        <taxon>Cyprinidae</taxon>
        <taxon>Labeoninae</taxon>
        <taxon>Labeonini</taxon>
        <taxon>Cirrhinus</taxon>
    </lineage>
</organism>
<accession>A0AA88QD80</accession>